<dbReference type="AlphaFoldDB" id="V8CIY8"/>
<evidence type="ECO:0000313" key="1">
    <source>
        <dbReference type="EMBL" id="ETD26965.1"/>
    </source>
</evidence>
<reference evidence="1 2" key="1">
    <citation type="submission" date="2013-10" db="EMBL/GenBank/DDBJ databases">
        <title>The Genome Sequence of Helicobacter canis NCTC 12740.</title>
        <authorList>
            <consortium name="The Broad Institute Genomics Platform"/>
            <person name="Earl A."/>
            <person name="Fox J.G."/>
            <person name="Shen Z."/>
            <person name="Young S.K."/>
            <person name="Zeng Q."/>
            <person name="Gargeya S."/>
            <person name="Fitzgerald M."/>
            <person name="Abouelleil A."/>
            <person name="Alvarado L."/>
            <person name="Chapman S.B."/>
            <person name="Gainer-Dewar J."/>
            <person name="Goldberg J."/>
            <person name="Griggs A."/>
            <person name="Gujja S."/>
            <person name="Hansen M."/>
            <person name="Howarth C."/>
            <person name="Imamovic A."/>
            <person name="Ireland A."/>
            <person name="Larimer J."/>
            <person name="McCowan C."/>
            <person name="Murphy C."/>
            <person name="Pearson M."/>
            <person name="Poon T.W."/>
            <person name="Priest M."/>
            <person name="Roberts A."/>
            <person name="Saif S."/>
            <person name="Shea T."/>
            <person name="Sykes S."/>
            <person name="Wortman J."/>
            <person name="Nusbaum C."/>
            <person name="Birren B."/>
        </authorList>
    </citation>
    <scope>NUCLEOTIDE SEQUENCE [LARGE SCALE GENOMIC DNA]</scope>
    <source>
        <strain evidence="1 2">NCTC 12740</strain>
    </source>
</reference>
<sequence>MRSFKRANTLSSILQLYAFSQEKPQMNLKPYYGAYVKELIS</sequence>
<protein>
    <submittedName>
        <fullName evidence="1">Uncharacterized protein</fullName>
    </submittedName>
</protein>
<organism evidence="1 2">
    <name type="scientific">Helicobacter canis NCTC 12740</name>
    <dbReference type="NCBI Taxonomy" id="1357399"/>
    <lineage>
        <taxon>Bacteria</taxon>
        <taxon>Pseudomonadati</taxon>
        <taxon>Campylobacterota</taxon>
        <taxon>Epsilonproteobacteria</taxon>
        <taxon>Campylobacterales</taxon>
        <taxon>Helicobacteraceae</taxon>
        <taxon>Helicobacter</taxon>
    </lineage>
</organism>
<evidence type="ECO:0000313" key="2">
    <source>
        <dbReference type="Proteomes" id="UP000018688"/>
    </source>
</evidence>
<name>V8CIY8_9HELI</name>
<dbReference type="Proteomes" id="UP000018688">
    <property type="component" value="Unassembled WGS sequence"/>
</dbReference>
<accession>V8CIY8</accession>
<proteinExistence type="predicted"/>
<gene>
    <name evidence="1" type="ORF">HMPREF2087_01359</name>
</gene>
<dbReference type="EMBL" id="AZJJ01000002">
    <property type="protein sequence ID" value="ETD26965.1"/>
    <property type="molecule type" value="Genomic_DNA"/>
</dbReference>
<dbReference type="HOGENOM" id="CLU_3270973_0_0_7"/>
<dbReference type="PATRIC" id="fig|1357399.3.peg.1423"/>
<keyword evidence="2" id="KW-1185">Reference proteome</keyword>
<comment type="caution">
    <text evidence="1">The sequence shown here is derived from an EMBL/GenBank/DDBJ whole genome shotgun (WGS) entry which is preliminary data.</text>
</comment>